<dbReference type="EMBL" id="JAQOWY010000192">
    <property type="protein sequence ID" value="KAK1847758.1"/>
    <property type="molecule type" value="Genomic_DNA"/>
</dbReference>
<gene>
    <name evidence="2" type="ORF">CCHR01_09600</name>
</gene>
<reference evidence="2" key="1">
    <citation type="submission" date="2023-01" db="EMBL/GenBank/DDBJ databases">
        <title>Colletotrichum chrysophilum M932 genome sequence.</title>
        <authorList>
            <person name="Baroncelli R."/>
        </authorList>
    </citation>
    <scope>NUCLEOTIDE SEQUENCE</scope>
    <source>
        <strain evidence="2">M932</strain>
    </source>
</reference>
<organism evidence="2 3">
    <name type="scientific">Colletotrichum chrysophilum</name>
    <dbReference type="NCBI Taxonomy" id="1836956"/>
    <lineage>
        <taxon>Eukaryota</taxon>
        <taxon>Fungi</taxon>
        <taxon>Dikarya</taxon>
        <taxon>Ascomycota</taxon>
        <taxon>Pezizomycotina</taxon>
        <taxon>Sordariomycetes</taxon>
        <taxon>Hypocreomycetidae</taxon>
        <taxon>Glomerellales</taxon>
        <taxon>Glomerellaceae</taxon>
        <taxon>Colletotrichum</taxon>
        <taxon>Colletotrichum gloeosporioides species complex</taxon>
    </lineage>
</organism>
<sequence length="383" mass="43063">MSTLCKKCQVVQFNDADLNGTVETLPSGQSYFAPHLEGEELHHRVYLDHDLKDVLPDLPALSQSAENGCSLCFLIKTEIARFLTMFADSERKYSDFFIHKLCYAMGPHKLGEPPFRTHLHALCVYFRLLNEASGEEDMSWQLQLAVQADPHDPCAQWLSIPRQPVQKDILSEAGMRRLNELMEIALQIPLATVTKDRRLPTRLIDVGFRGLGKENEEPRLVITADYPPLQNPDEDQRYVALSYCWGPSEKAARQLMTKTTTLKDRLRQIAFSTLPKTHQDAVQICTLLGVRYIWIDSLCIIQDDKSDWEREAGQMGVVYAGAYLTICAGQGNSCLDGFLTRACPSNSAEIHFTSSLEPAVSGRFSLFAPSRECPEVLPLILGE</sequence>
<keyword evidence="3" id="KW-1185">Reference proteome</keyword>
<proteinExistence type="predicted"/>
<evidence type="ECO:0000313" key="3">
    <source>
        <dbReference type="Proteomes" id="UP001243330"/>
    </source>
</evidence>
<evidence type="ECO:0000259" key="1">
    <source>
        <dbReference type="Pfam" id="PF06985"/>
    </source>
</evidence>
<comment type="caution">
    <text evidence="2">The sequence shown here is derived from an EMBL/GenBank/DDBJ whole genome shotgun (WGS) entry which is preliminary data.</text>
</comment>
<protein>
    <recommendedName>
        <fullName evidence="1">Heterokaryon incompatibility domain-containing protein</fullName>
    </recommendedName>
</protein>
<name>A0AAD9EGN6_9PEZI</name>
<dbReference type="InterPro" id="IPR010730">
    <property type="entry name" value="HET"/>
</dbReference>
<dbReference type="Pfam" id="PF06985">
    <property type="entry name" value="HET"/>
    <property type="match status" value="1"/>
</dbReference>
<accession>A0AAD9EGN6</accession>
<evidence type="ECO:0000313" key="2">
    <source>
        <dbReference type="EMBL" id="KAK1847758.1"/>
    </source>
</evidence>
<feature type="domain" description="Heterokaryon incompatibility" evidence="1">
    <location>
        <begin position="238"/>
        <end position="339"/>
    </location>
</feature>
<dbReference type="AlphaFoldDB" id="A0AAD9EGN6"/>
<dbReference type="PANTHER" id="PTHR33112">
    <property type="entry name" value="DOMAIN PROTEIN, PUTATIVE-RELATED"/>
    <property type="match status" value="1"/>
</dbReference>
<dbReference type="Proteomes" id="UP001243330">
    <property type="component" value="Unassembled WGS sequence"/>
</dbReference>
<dbReference type="PANTHER" id="PTHR33112:SF16">
    <property type="entry name" value="HETEROKARYON INCOMPATIBILITY DOMAIN-CONTAINING PROTEIN"/>
    <property type="match status" value="1"/>
</dbReference>